<sequence>MEHASISANLNTFACIRSGTVRCKMRFRWESPKAAPGGQPKSRFLEFLARGEFAEEVQEMHEKRPALAIASRIASKSKPIASREVLLVNTFRGGNHCTGENGSWWWKHRRRAASGGVKPSVKAKRGRWVAVPMSREVRAKITKARKSSCAGRGRSVDESTFHSTESLTTRAYLTGEASREEMKTANDNLNKGDSGLGGGGTGGNTVGLTVAAWSRLRCGVGYERGGVEAGVQDPGNFEINNYRGDWARYSLHHVELCRAPEPVVVVVDVSSIMKARQKDSFSVRPKKEMQLEAGGTGGKKNRAEENYERNPNFTVRYCPTPRKQQAALPQPATVRTLVIISWKPNVQKKKRREKNRTRHSEFLRPPGSSRAVDTPVYPSLELFHLLFESRYGKKGRKGKDVTGQLRMPKEAANIRRGREKFSRTLTGASDPGTRLIPAPLVALQAGGCSRTFPGLGGGGKRKQKQM</sequence>
<evidence type="ECO:0000313" key="3">
    <source>
        <dbReference type="Proteomes" id="UP000269721"/>
    </source>
</evidence>
<dbReference type="AlphaFoldDB" id="A0A4P9VXH2"/>
<accession>A0A4P9VXH2</accession>
<protein>
    <submittedName>
        <fullName evidence="2">Uncharacterized protein</fullName>
    </submittedName>
</protein>
<reference evidence="3" key="1">
    <citation type="journal article" date="2018" name="Nat. Microbiol.">
        <title>Leveraging single-cell genomics to expand the fungal tree of life.</title>
        <authorList>
            <person name="Ahrendt S.R."/>
            <person name="Quandt C.A."/>
            <person name="Ciobanu D."/>
            <person name="Clum A."/>
            <person name="Salamov A."/>
            <person name="Andreopoulos B."/>
            <person name="Cheng J.F."/>
            <person name="Woyke T."/>
            <person name="Pelin A."/>
            <person name="Henrissat B."/>
            <person name="Reynolds N.K."/>
            <person name="Benny G.L."/>
            <person name="Smith M.E."/>
            <person name="James T.Y."/>
            <person name="Grigoriev I.V."/>
        </authorList>
    </citation>
    <scope>NUCLEOTIDE SEQUENCE [LARGE SCALE GENOMIC DNA]</scope>
</reference>
<gene>
    <name evidence="2" type="ORF">BDK51DRAFT_31292</name>
</gene>
<proteinExistence type="predicted"/>
<feature type="non-terminal residue" evidence="2">
    <location>
        <position position="466"/>
    </location>
</feature>
<dbReference type="Proteomes" id="UP000269721">
    <property type="component" value="Unassembled WGS sequence"/>
</dbReference>
<evidence type="ECO:0000256" key="1">
    <source>
        <dbReference type="SAM" id="MobiDB-lite"/>
    </source>
</evidence>
<dbReference type="EMBL" id="ML001045">
    <property type="protein sequence ID" value="RKO83605.1"/>
    <property type="molecule type" value="Genomic_DNA"/>
</dbReference>
<evidence type="ECO:0000313" key="2">
    <source>
        <dbReference type="EMBL" id="RKO83605.1"/>
    </source>
</evidence>
<name>A0A4P9VXH2_9FUNG</name>
<keyword evidence="3" id="KW-1185">Reference proteome</keyword>
<feature type="compositionally biased region" description="Basic residues" evidence="1">
    <location>
        <begin position="346"/>
        <end position="357"/>
    </location>
</feature>
<feature type="region of interest" description="Disordered" evidence="1">
    <location>
        <begin position="345"/>
        <end position="371"/>
    </location>
</feature>
<organism evidence="2 3">
    <name type="scientific">Blyttiomyces helicus</name>
    <dbReference type="NCBI Taxonomy" id="388810"/>
    <lineage>
        <taxon>Eukaryota</taxon>
        <taxon>Fungi</taxon>
        <taxon>Fungi incertae sedis</taxon>
        <taxon>Chytridiomycota</taxon>
        <taxon>Chytridiomycota incertae sedis</taxon>
        <taxon>Chytridiomycetes</taxon>
        <taxon>Chytridiomycetes incertae sedis</taxon>
        <taxon>Blyttiomyces</taxon>
    </lineage>
</organism>